<comment type="similarity">
    <text evidence="5">In the C-terminal section; belongs to the RNA polymerase beta' chain family.</text>
</comment>
<feature type="domain" description="RNA polymerase N-terminal" evidence="19">
    <location>
        <begin position="1436"/>
        <end position="1715"/>
    </location>
</feature>
<dbReference type="Pfam" id="PF04998">
    <property type="entry name" value="RNA_pol_Rpb1_5"/>
    <property type="match status" value="1"/>
</dbReference>
<dbReference type="Pfam" id="PF04565">
    <property type="entry name" value="RNA_pol_Rpb2_3"/>
    <property type="match status" value="1"/>
</dbReference>
<comment type="similarity">
    <text evidence="4">In the N-terminal section; belongs to the RNA polymerase beta chain family.</text>
</comment>
<feature type="compositionally biased region" description="Basic and acidic residues" evidence="17">
    <location>
        <begin position="2526"/>
        <end position="2553"/>
    </location>
</feature>
<comment type="similarity">
    <text evidence="3 15">Belongs to the RNA polymerase beta chain family.</text>
</comment>
<dbReference type="Pfam" id="PF04561">
    <property type="entry name" value="RNA_pol_Rpb2_2"/>
    <property type="match status" value="1"/>
</dbReference>
<keyword evidence="20" id="KW-1185">Reference proteome</keyword>
<dbReference type="InterPro" id="IPR007120">
    <property type="entry name" value="DNA-dir_RNAP_su2_dom"/>
</dbReference>
<evidence type="ECO:0000256" key="6">
    <source>
        <dbReference type="ARBA" id="ARBA00022478"/>
    </source>
</evidence>
<evidence type="ECO:0000256" key="3">
    <source>
        <dbReference type="ARBA" id="ARBA00006835"/>
    </source>
</evidence>
<dbReference type="Pfam" id="PF00562">
    <property type="entry name" value="RNA_pol_Rpb2_6"/>
    <property type="match status" value="1"/>
</dbReference>
<dbReference type="EC" id="2.7.7.6" evidence="14"/>
<dbReference type="Gene3D" id="1.10.132.30">
    <property type="match status" value="1"/>
</dbReference>
<dbReference type="SUPFAM" id="SSF64484">
    <property type="entry name" value="beta and beta-prime subunits of DNA dependent RNA-polymerase"/>
    <property type="match status" value="2"/>
</dbReference>
<dbReference type="Gene3D" id="2.40.50.100">
    <property type="match status" value="2"/>
</dbReference>
<name>A0A914DE97_9BILA</name>
<evidence type="ECO:0000256" key="5">
    <source>
        <dbReference type="ARBA" id="ARBA00009839"/>
    </source>
</evidence>
<dbReference type="InterPro" id="IPR045867">
    <property type="entry name" value="DNA-dir_RpoC_beta_prime"/>
</dbReference>
<comment type="similarity">
    <text evidence="2 14">Belongs to the RNA polymerase beta' chain family.</text>
</comment>
<dbReference type="Gene3D" id="1.10.1790.20">
    <property type="match status" value="1"/>
</dbReference>
<dbReference type="HAMAP" id="MF_01322">
    <property type="entry name" value="RNApol_bact_RpoC"/>
    <property type="match status" value="1"/>
</dbReference>
<dbReference type="GO" id="GO:0032549">
    <property type="term" value="F:ribonucleoside binding"/>
    <property type="evidence" value="ECO:0007669"/>
    <property type="project" value="InterPro"/>
</dbReference>
<dbReference type="NCBIfam" id="NF011498">
    <property type="entry name" value="PRK14906.1"/>
    <property type="match status" value="1"/>
</dbReference>
<keyword evidence="12 14" id="KW-0804">Transcription</keyword>
<keyword evidence="10" id="KW-0862">Zinc</keyword>
<dbReference type="Gene3D" id="2.40.270.10">
    <property type="entry name" value="DNA-directed RNA polymerase, subunit 2, domain 6"/>
    <property type="match status" value="1"/>
</dbReference>
<dbReference type="PANTHER" id="PTHR19376">
    <property type="entry name" value="DNA-DIRECTED RNA POLYMERASE"/>
    <property type="match status" value="1"/>
</dbReference>
<evidence type="ECO:0000256" key="2">
    <source>
        <dbReference type="ARBA" id="ARBA00006460"/>
    </source>
</evidence>
<dbReference type="Gene3D" id="1.10.150.390">
    <property type="match status" value="1"/>
</dbReference>
<dbReference type="Gene3D" id="2.30.150.10">
    <property type="entry name" value="DNA-directed RNA polymerase, beta subunit, external 1 domain"/>
    <property type="match status" value="1"/>
</dbReference>
<feature type="compositionally biased region" description="Low complexity" evidence="17">
    <location>
        <begin position="2630"/>
        <end position="2639"/>
    </location>
</feature>
<dbReference type="WBParaSite" id="ACRNAN_scaffold2481.g11225.t1">
    <property type="protein sequence ID" value="ACRNAN_scaffold2481.g11225.t1"/>
    <property type="gene ID" value="ACRNAN_scaffold2481.g11225"/>
</dbReference>
<reference evidence="21" key="1">
    <citation type="submission" date="2022-11" db="UniProtKB">
        <authorList>
            <consortium name="WormBaseParasite"/>
        </authorList>
    </citation>
    <scope>IDENTIFICATION</scope>
</reference>
<evidence type="ECO:0000256" key="16">
    <source>
        <dbReference type="SAM" id="Coils"/>
    </source>
</evidence>
<dbReference type="NCBIfam" id="TIGR02013">
    <property type="entry name" value="rpoB"/>
    <property type="match status" value="1"/>
</dbReference>
<dbReference type="Pfam" id="PF00623">
    <property type="entry name" value="RNA_pol_Rpb1_2"/>
    <property type="match status" value="1"/>
</dbReference>
<dbReference type="InterPro" id="IPR042102">
    <property type="entry name" value="RNA_pol_Rpb1_3_sf"/>
</dbReference>
<dbReference type="CDD" id="cd01609">
    <property type="entry name" value="RNAP_beta'_N"/>
    <property type="match status" value="1"/>
</dbReference>
<dbReference type="InterPro" id="IPR007642">
    <property type="entry name" value="RNA_pol_Rpb2_2"/>
</dbReference>
<dbReference type="InterPro" id="IPR007641">
    <property type="entry name" value="RNA_pol_Rpb2_7"/>
</dbReference>
<dbReference type="InterPro" id="IPR007121">
    <property type="entry name" value="RNA_pol_bsu_CS"/>
</dbReference>
<dbReference type="NCBIfam" id="NF001616">
    <property type="entry name" value="PRK00405.1"/>
    <property type="match status" value="1"/>
</dbReference>
<dbReference type="Gene3D" id="1.10.40.90">
    <property type="match status" value="1"/>
</dbReference>
<dbReference type="FunFam" id="1.10.150.390:FF:000002">
    <property type="entry name" value="DNA-directed RNA polymerase subunit beta"/>
    <property type="match status" value="1"/>
</dbReference>
<dbReference type="Gene3D" id="3.90.1800.10">
    <property type="entry name" value="RNA polymerase alpha subunit dimerisation domain"/>
    <property type="match status" value="1"/>
</dbReference>
<evidence type="ECO:0000256" key="9">
    <source>
        <dbReference type="ARBA" id="ARBA00022723"/>
    </source>
</evidence>
<dbReference type="PANTHER" id="PTHR19376:SF54">
    <property type="entry name" value="DNA-DIRECTED RNA POLYMERASE SUBUNIT BETA"/>
    <property type="match status" value="1"/>
</dbReference>
<dbReference type="InterPro" id="IPR007066">
    <property type="entry name" value="RNA_pol_Rpb1_3"/>
</dbReference>
<feature type="transmembrane region" description="Helical" evidence="18">
    <location>
        <begin position="2808"/>
        <end position="2828"/>
    </location>
</feature>
<dbReference type="Gene3D" id="2.40.40.20">
    <property type="match status" value="1"/>
</dbReference>
<dbReference type="Gene3D" id="3.90.1110.10">
    <property type="entry name" value="RNA polymerase Rpb2, domain 2"/>
    <property type="match status" value="1"/>
</dbReference>
<keyword evidence="8 14" id="KW-0548">Nucleotidyltransferase</keyword>
<proteinExistence type="inferred from homology"/>
<keyword evidence="7 14" id="KW-0808">Transferase</keyword>
<evidence type="ECO:0000313" key="20">
    <source>
        <dbReference type="Proteomes" id="UP000887540"/>
    </source>
</evidence>
<dbReference type="Pfam" id="PF10385">
    <property type="entry name" value="RNA_pol_Rpb2_45"/>
    <property type="match status" value="1"/>
</dbReference>
<keyword evidence="11" id="KW-0460">Magnesium</keyword>
<keyword evidence="18" id="KW-0812">Transmembrane</keyword>
<dbReference type="Gene3D" id="4.10.860.120">
    <property type="entry name" value="RNA polymerase II, clamp domain"/>
    <property type="match status" value="1"/>
</dbReference>
<keyword evidence="18" id="KW-0472">Membrane</keyword>
<dbReference type="InterPro" id="IPR007645">
    <property type="entry name" value="RNA_pol_Rpb2_3"/>
</dbReference>
<dbReference type="Pfam" id="PF04983">
    <property type="entry name" value="RNA_pol_Rpb1_3"/>
    <property type="match status" value="1"/>
</dbReference>
<evidence type="ECO:0000256" key="1">
    <source>
        <dbReference type="ARBA" id="ARBA00004026"/>
    </source>
</evidence>
<organism evidence="20 21">
    <name type="scientific">Acrobeloides nanus</name>
    <dbReference type="NCBI Taxonomy" id="290746"/>
    <lineage>
        <taxon>Eukaryota</taxon>
        <taxon>Metazoa</taxon>
        <taxon>Ecdysozoa</taxon>
        <taxon>Nematoda</taxon>
        <taxon>Chromadorea</taxon>
        <taxon>Rhabditida</taxon>
        <taxon>Tylenchina</taxon>
        <taxon>Cephalobomorpha</taxon>
        <taxon>Cephaloboidea</taxon>
        <taxon>Cephalobidae</taxon>
        <taxon>Acrobeloides</taxon>
    </lineage>
</organism>
<dbReference type="InterPro" id="IPR038120">
    <property type="entry name" value="Rpb1_funnel_sf"/>
</dbReference>
<dbReference type="CDD" id="cd02655">
    <property type="entry name" value="RNAP_beta'_C"/>
    <property type="match status" value="1"/>
</dbReference>
<evidence type="ECO:0000256" key="12">
    <source>
        <dbReference type="ARBA" id="ARBA00023163"/>
    </source>
</evidence>
<dbReference type="GO" id="GO:0031981">
    <property type="term" value="C:nuclear lumen"/>
    <property type="evidence" value="ECO:0007669"/>
    <property type="project" value="UniProtKB-ARBA"/>
</dbReference>
<dbReference type="Pfam" id="PF05000">
    <property type="entry name" value="RNA_pol_Rpb1_4"/>
    <property type="match status" value="1"/>
</dbReference>
<protein>
    <recommendedName>
        <fullName evidence="14 15">Multifunctional fusion protein</fullName>
    </recommendedName>
    <domain>
        <recommendedName>
            <fullName evidence="14">DNA-directed RNA polymerase subunit</fullName>
            <ecNumber evidence="14">2.7.7.6</ecNumber>
        </recommendedName>
    </domain>
    <domain>
        <recommendedName>
            <fullName evidence="15">DNA-directed RNA polymerase subunit beta</fullName>
        </recommendedName>
    </domain>
</protein>
<feature type="coiled-coil region" evidence="16">
    <location>
        <begin position="1293"/>
        <end position="1344"/>
    </location>
</feature>
<feature type="transmembrane region" description="Helical" evidence="18">
    <location>
        <begin position="2930"/>
        <end position="2953"/>
    </location>
</feature>
<dbReference type="InterPro" id="IPR037033">
    <property type="entry name" value="DNA-dir_RNAP_su2_hyb_sf"/>
</dbReference>
<evidence type="ECO:0000259" key="19">
    <source>
        <dbReference type="SMART" id="SM00663"/>
    </source>
</evidence>
<dbReference type="InterPro" id="IPR007080">
    <property type="entry name" value="RNA_pol_Rpb1_1"/>
</dbReference>
<evidence type="ECO:0000256" key="18">
    <source>
        <dbReference type="SAM" id="Phobius"/>
    </source>
</evidence>
<dbReference type="GO" id="GO:0000428">
    <property type="term" value="C:DNA-directed RNA polymerase complex"/>
    <property type="evidence" value="ECO:0007669"/>
    <property type="project" value="UniProtKB-KW"/>
</dbReference>
<keyword evidence="9" id="KW-0479">Metal-binding</keyword>
<dbReference type="Pfam" id="PF04563">
    <property type="entry name" value="RNA_pol_Rpb2_1"/>
    <property type="match status" value="1"/>
</dbReference>
<feature type="transmembrane region" description="Helical" evidence="18">
    <location>
        <begin position="2766"/>
        <end position="2788"/>
    </location>
</feature>
<keyword evidence="18" id="KW-1133">Transmembrane helix</keyword>
<dbReference type="InterPro" id="IPR007083">
    <property type="entry name" value="RNA_pol_Rpb1_4"/>
</dbReference>
<dbReference type="Gene3D" id="3.90.1100.10">
    <property type="match status" value="1"/>
</dbReference>
<dbReference type="GO" id="GO:0046872">
    <property type="term" value="F:metal ion binding"/>
    <property type="evidence" value="ECO:0007669"/>
    <property type="project" value="UniProtKB-KW"/>
</dbReference>
<dbReference type="InterPro" id="IPR012754">
    <property type="entry name" value="DNA-dir_RpoC_beta_prime_bact"/>
</dbReference>
<feature type="transmembrane region" description="Helical" evidence="18">
    <location>
        <begin position="3022"/>
        <end position="3048"/>
    </location>
</feature>
<evidence type="ECO:0000256" key="15">
    <source>
        <dbReference type="RuleBase" id="RU363031"/>
    </source>
</evidence>
<dbReference type="InterPro" id="IPR042107">
    <property type="entry name" value="DNA-dir_RNA_pol_bsu_ext_1_sf"/>
</dbReference>
<evidence type="ECO:0000256" key="8">
    <source>
        <dbReference type="ARBA" id="ARBA00022695"/>
    </source>
</evidence>
<dbReference type="InterPro" id="IPR010243">
    <property type="entry name" value="RNA_pol_bsu_bac"/>
</dbReference>
<dbReference type="InterPro" id="IPR044893">
    <property type="entry name" value="RNA_pol_Rpb1_clamp_domain"/>
</dbReference>
<evidence type="ECO:0000313" key="21">
    <source>
        <dbReference type="WBParaSite" id="ACRNAN_scaffold2481.g11225.t1"/>
    </source>
</evidence>
<feature type="region of interest" description="Disordered" evidence="17">
    <location>
        <begin position="2598"/>
        <end position="2639"/>
    </location>
</feature>
<dbReference type="Pfam" id="PF04560">
    <property type="entry name" value="RNA_pol_Rpb2_7"/>
    <property type="match status" value="1"/>
</dbReference>
<accession>A0A914DE97</accession>
<evidence type="ECO:0000256" key="7">
    <source>
        <dbReference type="ARBA" id="ARBA00022679"/>
    </source>
</evidence>
<dbReference type="InterPro" id="IPR019462">
    <property type="entry name" value="DNA-dir_RNA_pol_bsu_external_1"/>
</dbReference>
<feature type="transmembrane region" description="Helical" evidence="18">
    <location>
        <begin position="2835"/>
        <end position="2857"/>
    </location>
</feature>
<feature type="transmembrane region" description="Helical" evidence="18">
    <location>
        <begin position="2992"/>
        <end position="3016"/>
    </location>
</feature>
<dbReference type="InterPro" id="IPR007081">
    <property type="entry name" value="RNA_pol_Rpb1_5"/>
</dbReference>
<dbReference type="InterPro" id="IPR007644">
    <property type="entry name" value="RNA_pol_bsu_protrusion"/>
</dbReference>
<dbReference type="Proteomes" id="UP000887540">
    <property type="component" value="Unplaced"/>
</dbReference>
<dbReference type="HAMAP" id="MF_01321">
    <property type="entry name" value="RNApol_bact_RpoB"/>
    <property type="match status" value="1"/>
</dbReference>
<evidence type="ECO:0000256" key="13">
    <source>
        <dbReference type="ARBA" id="ARBA00048552"/>
    </source>
</evidence>
<dbReference type="InterPro" id="IPR037034">
    <property type="entry name" value="RNA_pol_Rpb2_2_sf"/>
</dbReference>
<dbReference type="NCBIfam" id="TIGR02386">
    <property type="entry name" value="rpoC_TIGR"/>
    <property type="match status" value="1"/>
</dbReference>
<dbReference type="InterPro" id="IPR015712">
    <property type="entry name" value="DNA-dir_RNA_pol_su2"/>
</dbReference>
<evidence type="ECO:0000256" key="14">
    <source>
        <dbReference type="RuleBase" id="RU004279"/>
    </source>
</evidence>
<evidence type="ECO:0000256" key="10">
    <source>
        <dbReference type="ARBA" id="ARBA00022833"/>
    </source>
</evidence>
<dbReference type="GO" id="GO:0003677">
    <property type="term" value="F:DNA binding"/>
    <property type="evidence" value="ECO:0007669"/>
    <property type="project" value="InterPro"/>
</dbReference>
<feature type="compositionally biased region" description="Basic and acidic residues" evidence="17">
    <location>
        <begin position="2615"/>
        <end position="2627"/>
    </location>
</feature>
<keyword evidence="16" id="KW-0175">Coiled coil</keyword>
<evidence type="ECO:0000256" key="11">
    <source>
        <dbReference type="ARBA" id="ARBA00022842"/>
    </source>
</evidence>
<dbReference type="CDD" id="cd00653">
    <property type="entry name" value="RNA_pol_B_RPB2"/>
    <property type="match status" value="1"/>
</dbReference>
<comment type="function">
    <text evidence="1 14">DNA-dependent RNA polymerase catalyzes the transcription of DNA into RNA using the four ribonucleoside triphosphates as substrates.</text>
</comment>
<dbReference type="InterPro" id="IPR000722">
    <property type="entry name" value="RNA_pol_asu"/>
</dbReference>
<dbReference type="GO" id="GO:0006351">
    <property type="term" value="P:DNA-templated transcription"/>
    <property type="evidence" value="ECO:0007669"/>
    <property type="project" value="InterPro"/>
</dbReference>
<dbReference type="InterPro" id="IPR006592">
    <property type="entry name" value="RNA_pol_N"/>
</dbReference>
<dbReference type="Gene3D" id="1.10.274.100">
    <property type="entry name" value="RNA polymerase Rpb1, domain 3"/>
    <property type="match status" value="1"/>
</dbReference>
<dbReference type="FunFam" id="4.10.860.120:FF:000001">
    <property type="entry name" value="DNA-directed RNA polymerase subunit beta"/>
    <property type="match status" value="1"/>
</dbReference>
<sequence length="3216" mass="348632">TESFDWLVGNTTWKARVAEAKAAGRTDVPERSGLDEIFEEISPIEDLSETMQLSFTNPYLEPEKYSIEECKERGKTYAAPLYVEAEFMNHQTGEIKTQTVFMGDFPLQTDKGTFIINGTERVVVSQLVRSPGVYFDKVADKTSDKDIVSARVIPSRGAWLEFEIDKRDQVGVRIDRKRKQSVTVFLKALGLTSEDILTEFAGFDSIAETLSKDTILTKEDALRDIYRKLRPGEQVAAEAARALLDNFYFSPKRYDLAKVGRYKLNQKLGIDKPLTDSVLTVADIVATIKYLVALHRGDKTFEGVRAGKPADIRIDVDDIDNFGNRRIRAVGELIQNQVRTGLSRMERVVRERMTTQDIEAITPQTLINVRPVVAAIKEFFGTSQLSQFMDQNNPLAGLTHKRTLSALGPGGLSRERAGVEVRDVHPSHYGRMCPIETPEGPNIGLIGRMATFGRINAFGFIETPYRKVVAGRVTEQIDYLTASEENEFRVAPASTPLNADGTFSQDRVLARRGDGGEVDLFPADEIGYMDVSPRQMVSVATSLIPFLEHDDANRALMGANMQRQAVPLVRSESPVVGTGMEGFAAIDAGDVVTAQKSGVVLEVSADVVTIQLDEGGTQDYFLRKFDRSNQGTSYNQRVVVSAGERIEAGEVIADGPATENGELALGKNLLVAFMTWEGHNFEDAIILSQDLVKDDTLSSIHIEEYEVDARDTKLGKEEITRDLPNVSPDLLKDLDERGIIRIGAEVRPGDILVGKVTPKGETELSAEERLLRAIFNEKSREVRDTSLKVPHGEQGTIIAVKEFNAEEGDDELGSGVNRRVVVYIAQKRKITEGDKLAGRHGNKGVIAKILPVEDMPFLRDGTPVDVILNPLGIPGRMNFGQVLETHLGWIAKQGWKVEGTPEWAAQLPKAAFEAAPNTKVATPVFDGAFEEEIAGLLDSTNPTRDGDRLIDRSGKTTLFDGRSGEPFPAPISVGYMYILKLHHLVDDKIHARSTGPYSMITQQPLGGKAQFGGQRFGEMEVWALEAYGAAYALQELLTIKSDDILGRVKVYEAIVKGENIQEPGIPESFKVLMKEMQSLCLNVEVLSADGTAVNLRDTDDDAFRAAEELGINISTRQELNFDTGEFVLDATTFDELRIGLATADDIRRWSFGEVKKPETINYRTLKPEKDGLFGEQIFGPSRDWECACGKYKRVRFKGIVCERCGVEVTKSSVRRERMGHIELAAPVTHIWYFKGVPSRLGHLLDMAPKDLEKVIYFAAYMVISVDEDARHRDLPTHEGHIRNELRTIADRRDSRIATRLAKLEEELAALEAEGAKADQKKKVKDAAEKDMATIRKNADEQIAKLERVWEEFRTLAVGQLKSEDEVFNELYDRFGQYFEAHMGAEAIKRRLEEFDLQTEADNLHLQIAEGKGQRKIRAIKRLKVVNSFLSTGMSPAAMVLDVVPVIPPELRPMVQLDGGRFATSDLNDLYRRVINRNNRLRRLIDLGAPTIIVNNEKRMLQEAVDALFDNGRRGRPVTGTGNRALKSLSDMLKGKQGRFRQNLLGKRVDYSGRSVIIVGPQLKLHQCGLPKQMALELFKPFVIKRLIELQHSQNIKAAKRAVERTRPEVWDVLEEIIRERPVLLNRAPTLHRLGIQAFEPQLVEGKAIQLHPLVCAAFNADFDGDQMAVHLPLSVEAQAEARILMLASNNILKPSDGRPVTLPSQDMIIGLHHLTTVKEGAAGEGRVFGSVGEAILAKDEGTLDIQAKVRIRVPGLTFLEGQAPEGYERHGLLDASLGQAIFNDTLPKGFPFVREQADKGKLSQIVNKLAEEYPRVEVAASLDRIKDAGFYWATRSGVTVALSDVLTPPNKAEIIAGYETQAAKVQGQYDKGLTTDAERRAELIKIWTEATDEVQKAMRANFPDENTINRMVSSGARGNWLQIRNIAGMRGLVNNPKGEIIARPIISSYREGLSVAEYFIATHGARKGLADTALRTADSGYLTRRLVDVSQDVIIREEDCGTTKGLELPIASVGADGVLIKDPNVENSVFARTLAADAVSESGEVLAPAGSDVGDVLINSLVEAGVTAIKVRSVLTCDSAVGVCAKCYGRSLATGKVVDIGEAVGIIAAQSIGEPGTQLTMRTFHTGGSASAEDITQGLPRVQELFEARTPKGASPIAESDGRITIEETEKQKKVILTPDSGDEPHVYPVLKRATLLVEDGQHVTVGQPLQVGTLDPKEIMRVQGAREVQKYLVGGVQGVYRSQGVPIHDKHIEVIVRQMLRKVTVVDHGDTGLLPGELVDSRRFIDINRESVSEGKRPASGRPELMGITKASLATESWLSAASFQETTRVLTQAAMEGKRDPLVGLKENVIIGKLIPAGTGLSKYRNVTVEATEEAKSERYPNRIFASDGAYSDADFTYVDYDSFSTDDIAPGHRVDHRAAVGGRGARAARAGAAGVAVRRGVRVAAARPVASDDVADGRCDRGCPADDGMRAVSGRCAVAVGGAASGRAAGGGQGCTDERGEGPRGRTLAAGAALVRVHGPGWDREDRDVDLDSDRGCRAGGDRGAGEHRIPVRAVRSGHPLHPHDRGGHRGRRHRGADVAVDDLHELAAARLHRGVRGEDLAEEQGLMSDATPKDTDAAPERPVSDASVETAPEAAPVVEAAPASAADTPATAEPVVVEPVVAEPVAAEPVVVEPAAEPVFIEPAPVAETAASDSTPWYERPEVVAAAAAAPEPAYVPAAAYSAETTTLAEQPPTVAYAPSPIFVQAPEAPLPRGNRAAAGGIGLIAAVAFGVVLAVATLISGFVDRTVDFGNVGTAALALLPSWSFWLPIAAFFVAFWFLGAILNRARWGLWVIFGILVGVAAWAGVVLGALIDAPFWQLTARQTLTLAEANVLTPLSVVAFIAGRELTIWFAAWVAARGRRITALNEEAQAEPDRRRSDRMPRRLVVAMATVLFVALVVCGFGFGTLLTDVDVVSAGGVGPVPGALAVVAAAGALALVILPPGRAVVAVPAAVAAAFLSYAVVLGAGVLVASSDPAVALSAVGRAAASWPGLVVAGAAALAALSHGLSTRVKAIVDHAVADYTAKNLPLLNAELDQQAARNRERTYRPTEGLEPEFEGMPLDPDPVPGMPFLFTIAGLAAEADGDVPSLPPLSDEAKAALRQEVGLADDYANMVGREVCSILLHHRIRIQAAVAEYVEPQIALMLEELTRTLDAPFWADPDADAGGTTPLV</sequence>
<feature type="transmembrane region" description="Helical" evidence="18">
    <location>
        <begin position="2965"/>
        <end position="2985"/>
    </location>
</feature>
<dbReference type="GO" id="GO:0003899">
    <property type="term" value="F:DNA-directed RNA polymerase activity"/>
    <property type="evidence" value="ECO:0007669"/>
    <property type="project" value="UniProtKB-EC"/>
</dbReference>
<dbReference type="Pfam" id="PF04997">
    <property type="entry name" value="RNA_pol_Rpb1_1"/>
    <property type="match status" value="1"/>
</dbReference>
<dbReference type="SMART" id="SM00663">
    <property type="entry name" value="RPOLA_N"/>
    <property type="match status" value="1"/>
</dbReference>
<evidence type="ECO:0000256" key="17">
    <source>
        <dbReference type="SAM" id="MobiDB-lite"/>
    </source>
</evidence>
<dbReference type="Gene3D" id="2.40.50.150">
    <property type="match status" value="1"/>
</dbReference>
<dbReference type="InterPro" id="IPR014724">
    <property type="entry name" value="RNA_pol_RPB2_OB-fold"/>
</dbReference>
<comment type="catalytic activity">
    <reaction evidence="13 14">
        <text>RNA(n) + a ribonucleoside 5'-triphosphate = RNA(n+1) + diphosphate</text>
        <dbReference type="Rhea" id="RHEA:21248"/>
        <dbReference type="Rhea" id="RHEA-COMP:14527"/>
        <dbReference type="Rhea" id="RHEA-COMP:17342"/>
        <dbReference type="ChEBI" id="CHEBI:33019"/>
        <dbReference type="ChEBI" id="CHEBI:61557"/>
        <dbReference type="ChEBI" id="CHEBI:140395"/>
        <dbReference type="EC" id="2.7.7.6"/>
    </reaction>
</comment>
<dbReference type="PROSITE" id="PS01166">
    <property type="entry name" value="RNA_POL_BETA"/>
    <property type="match status" value="1"/>
</dbReference>
<feature type="region of interest" description="Disordered" evidence="17">
    <location>
        <begin position="2526"/>
        <end position="2578"/>
    </location>
</feature>
<evidence type="ECO:0000256" key="4">
    <source>
        <dbReference type="ARBA" id="ARBA00007616"/>
    </source>
</evidence>
<keyword evidence="6 14" id="KW-0240">DNA-directed RNA polymerase</keyword>